<dbReference type="PANTHER" id="PTHR30349">
    <property type="entry name" value="PHAGE INTEGRASE-RELATED"/>
    <property type="match status" value="1"/>
</dbReference>
<keyword evidence="1" id="KW-0229">DNA integration</keyword>
<evidence type="ECO:0000256" key="2">
    <source>
        <dbReference type="ARBA" id="ARBA00023172"/>
    </source>
</evidence>
<dbReference type="InterPro" id="IPR013762">
    <property type="entry name" value="Integrase-like_cat_sf"/>
</dbReference>
<dbReference type="CDD" id="cd00796">
    <property type="entry name" value="INT_Rci_Hp1_C"/>
    <property type="match status" value="1"/>
</dbReference>
<dbReference type="GO" id="GO:0006310">
    <property type="term" value="P:DNA recombination"/>
    <property type="evidence" value="ECO:0007669"/>
    <property type="project" value="UniProtKB-KW"/>
</dbReference>
<dbReference type="InterPro" id="IPR011010">
    <property type="entry name" value="DNA_brk_join_enz"/>
</dbReference>
<dbReference type="SUPFAM" id="SSF56349">
    <property type="entry name" value="DNA breaking-rejoining enzymes"/>
    <property type="match status" value="1"/>
</dbReference>
<keyword evidence="5" id="KW-1185">Reference proteome</keyword>
<dbReference type="GO" id="GO:0015074">
    <property type="term" value="P:DNA integration"/>
    <property type="evidence" value="ECO:0007669"/>
    <property type="project" value="UniProtKB-KW"/>
</dbReference>
<sequence>MSKIYGTKKLPNGKWQCDFYLNGRGSMRVRKTFNTRGEAIAYEKFTLSEVEDKPWMGGKEDNRLLSELIDLWYKLHGCSLSDKKGRLGKLGIIWRGLGDPVARTLTAKDWAPYRVRRLRGEIENGYKTSAKSLKVSIGTVNGEHAFLRAVFNELERLGEVNYPNPLKNVREFDVPEKEMAWLTEEQTTRLMRTCHGHANPNLTLIVKICLSTGCRWNEAASLRASQRSPNKITVVKTKGKKNRTVPIDKELYEEWLAREGMPFDECYRQFYQVLTLAKIELPEGQISHALRHTFSSHFMMGGSNILVLQRIPGHSDIRFTMRYVHFAPDHLEGAIYLNPLQRVKLRPQTDYKGSTERISGRTGS</sequence>
<dbReference type="GO" id="GO:0003677">
    <property type="term" value="F:DNA binding"/>
    <property type="evidence" value="ECO:0007669"/>
    <property type="project" value="InterPro"/>
</dbReference>
<dbReference type="EMBL" id="CP026377">
    <property type="protein sequence ID" value="AUX95463.1"/>
    <property type="molecule type" value="Genomic_DNA"/>
</dbReference>
<proteinExistence type="predicted"/>
<keyword evidence="2" id="KW-0233">DNA recombination</keyword>
<dbReference type="InterPro" id="IPR002104">
    <property type="entry name" value="Integrase_catalytic"/>
</dbReference>
<dbReference type="InterPro" id="IPR050090">
    <property type="entry name" value="Tyrosine_recombinase_XerCD"/>
</dbReference>
<name>A0A2L0ILL5_9GAMM</name>
<evidence type="ECO:0000259" key="3">
    <source>
        <dbReference type="PROSITE" id="PS51898"/>
    </source>
</evidence>
<dbReference type="KEGG" id="pgz:C2E15_12015"/>
<reference evidence="4 5" key="1">
    <citation type="submission" date="2018-01" db="EMBL/GenBank/DDBJ databases">
        <title>Complete and assembled Genome of Pantoea gaviniae DSM22758T.</title>
        <authorList>
            <person name="Stevens M.J.A."/>
            <person name="Zurfluh K."/>
            <person name="Stephan R."/>
        </authorList>
    </citation>
    <scope>NUCLEOTIDE SEQUENCE [LARGE SCALE GENOMIC DNA]</scope>
    <source>
        <strain evidence="4 5">DSM 22758</strain>
    </source>
</reference>
<dbReference type="PROSITE" id="PS51898">
    <property type="entry name" value="TYR_RECOMBINASE"/>
    <property type="match status" value="1"/>
</dbReference>
<dbReference type="PANTHER" id="PTHR30349:SF93">
    <property type="entry name" value="FELS-2 PROPHAGE PROTEIN"/>
    <property type="match status" value="1"/>
</dbReference>
<dbReference type="RefSeq" id="WP_104959165.1">
    <property type="nucleotide sequence ID" value="NZ_CP026377.1"/>
</dbReference>
<evidence type="ECO:0000313" key="5">
    <source>
        <dbReference type="Proteomes" id="UP000238365"/>
    </source>
</evidence>
<evidence type="ECO:0000256" key="1">
    <source>
        <dbReference type="ARBA" id="ARBA00022908"/>
    </source>
</evidence>
<dbReference type="Gene3D" id="1.10.443.10">
    <property type="entry name" value="Intergrase catalytic core"/>
    <property type="match status" value="1"/>
</dbReference>
<dbReference type="Pfam" id="PF24624">
    <property type="entry name" value="Int_N"/>
    <property type="match status" value="1"/>
</dbReference>
<organism evidence="4 5">
    <name type="scientific">Mixta gaviniae</name>
    <dbReference type="NCBI Taxonomy" id="665914"/>
    <lineage>
        <taxon>Bacteria</taxon>
        <taxon>Pseudomonadati</taxon>
        <taxon>Pseudomonadota</taxon>
        <taxon>Gammaproteobacteria</taxon>
        <taxon>Enterobacterales</taxon>
        <taxon>Erwiniaceae</taxon>
        <taxon>Mixta</taxon>
    </lineage>
</organism>
<accession>A0A2L0ILL5</accession>
<gene>
    <name evidence="4" type="ORF">C2E15_12015</name>
</gene>
<evidence type="ECO:0000313" key="4">
    <source>
        <dbReference type="EMBL" id="AUX95463.1"/>
    </source>
</evidence>
<protein>
    <submittedName>
        <fullName evidence="4">Integrase</fullName>
    </submittedName>
</protein>
<feature type="domain" description="Tyr recombinase" evidence="3">
    <location>
        <begin position="177"/>
        <end position="336"/>
    </location>
</feature>
<dbReference type="AlphaFoldDB" id="A0A2L0ILL5"/>
<dbReference type="Pfam" id="PF00589">
    <property type="entry name" value="Phage_integrase"/>
    <property type="match status" value="1"/>
</dbReference>
<dbReference type="InterPro" id="IPR057084">
    <property type="entry name" value="Int_N"/>
</dbReference>
<dbReference type="Proteomes" id="UP000238365">
    <property type="component" value="Chromosome"/>
</dbReference>